<dbReference type="AlphaFoldDB" id="A0A7S2TSK9"/>
<keyword evidence="1" id="KW-1133">Transmembrane helix</keyword>
<keyword evidence="1" id="KW-0472">Membrane</keyword>
<dbReference type="InterPro" id="IPR036691">
    <property type="entry name" value="Endo/exonu/phosph_ase_sf"/>
</dbReference>
<feature type="transmembrane region" description="Helical" evidence="1">
    <location>
        <begin position="241"/>
        <end position="262"/>
    </location>
</feature>
<proteinExistence type="predicted"/>
<name>A0A7S2TSK9_9EUKA</name>
<dbReference type="SUPFAM" id="SSF56219">
    <property type="entry name" value="DNase I-like"/>
    <property type="match status" value="1"/>
</dbReference>
<sequence>MHHMPMVWGLKALREMREANENSSRKGVSDRDMMATYAFAVMHKFQCARQKILSKVVTDKKCGATHAGTSTDTPMVVVGDWNVMPQNHKVFDLFLGGHNVIADDSLAQNHLIEMLYNPSGRVVSNTAADGGEVVFSSLQSIADLKLASAYFEKFKAHPELTTHTQEFTGALDHMFISENVDVAWMLKMPTAKELNEKKVWTPDLHSEPSDHLLQRAVFQLRVSETATETAPRSRKAHNHNLRSLCSLASTIAAFFVFARIFFESKRAQR</sequence>
<protein>
    <recommendedName>
        <fullName evidence="3">Endonuclease/exonuclease/phosphatase domain-containing protein</fullName>
    </recommendedName>
</protein>
<gene>
    <name evidence="2" type="ORF">LSP00402_LOCUS10680</name>
</gene>
<reference evidence="2" key="1">
    <citation type="submission" date="2021-01" db="EMBL/GenBank/DDBJ databases">
        <authorList>
            <person name="Corre E."/>
            <person name="Pelletier E."/>
            <person name="Niang G."/>
            <person name="Scheremetjew M."/>
            <person name="Finn R."/>
            <person name="Kale V."/>
            <person name="Holt S."/>
            <person name="Cochrane G."/>
            <person name="Meng A."/>
            <person name="Brown T."/>
            <person name="Cohen L."/>
        </authorList>
    </citation>
    <scope>NUCLEOTIDE SEQUENCE</scope>
    <source>
        <strain evidence="2">CCMP622</strain>
    </source>
</reference>
<dbReference type="Gene3D" id="3.60.10.10">
    <property type="entry name" value="Endonuclease/exonuclease/phosphatase"/>
    <property type="match status" value="1"/>
</dbReference>
<evidence type="ECO:0008006" key="3">
    <source>
        <dbReference type="Google" id="ProtNLM"/>
    </source>
</evidence>
<organism evidence="2">
    <name type="scientific">Lotharella oceanica</name>
    <dbReference type="NCBI Taxonomy" id="641309"/>
    <lineage>
        <taxon>Eukaryota</taxon>
        <taxon>Sar</taxon>
        <taxon>Rhizaria</taxon>
        <taxon>Cercozoa</taxon>
        <taxon>Chlorarachniophyceae</taxon>
        <taxon>Lotharella</taxon>
    </lineage>
</organism>
<keyword evidence="1" id="KW-0812">Transmembrane</keyword>
<dbReference type="EMBL" id="HBHP01017246">
    <property type="protein sequence ID" value="CAD9765475.1"/>
    <property type="molecule type" value="Transcribed_RNA"/>
</dbReference>
<evidence type="ECO:0000256" key="1">
    <source>
        <dbReference type="SAM" id="Phobius"/>
    </source>
</evidence>
<evidence type="ECO:0000313" key="2">
    <source>
        <dbReference type="EMBL" id="CAD9765475.1"/>
    </source>
</evidence>
<accession>A0A7S2TSK9</accession>